<evidence type="ECO:0000256" key="2">
    <source>
        <dbReference type="ARBA" id="ARBA00005891"/>
    </source>
</evidence>
<evidence type="ECO:0000256" key="5">
    <source>
        <dbReference type="ARBA" id="ARBA00023128"/>
    </source>
</evidence>
<dbReference type="OrthoDB" id="5595109at2759"/>
<evidence type="ECO:0000256" key="4">
    <source>
        <dbReference type="ARBA" id="ARBA00022679"/>
    </source>
</evidence>
<reference evidence="8 9" key="1">
    <citation type="submission" date="2014-06" db="EMBL/GenBank/DDBJ databases">
        <authorList>
            <person name="Swart Estienne"/>
        </authorList>
    </citation>
    <scope>NUCLEOTIDE SEQUENCE [LARGE SCALE GENOMIC DNA]</scope>
    <source>
        <strain evidence="8 9">130c</strain>
    </source>
</reference>
<dbReference type="GO" id="GO:0005739">
    <property type="term" value="C:mitochondrion"/>
    <property type="evidence" value="ECO:0007669"/>
    <property type="project" value="UniProtKB-SubCell"/>
</dbReference>
<proteinExistence type="inferred from homology"/>
<dbReference type="EMBL" id="CCKQ01000413">
    <property type="protein sequence ID" value="CDW71486.1"/>
    <property type="molecule type" value="Genomic_DNA"/>
</dbReference>
<dbReference type="PANTHER" id="PTHR12049:SF7">
    <property type="entry name" value="PROTEIN ARGININE METHYLTRANSFERASE NDUFAF7, MITOCHONDRIAL"/>
    <property type="match status" value="1"/>
</dbReference>
<gene>
    <name evidence="8" type="primary">Contig9270.g9909</name>
    <name evidence="8" type="ORF">STYLEM_431</name>
</gene>
<dbReference type="InterPro" id="IPR029063">
    <property type="entry name" value="SAM-dependent_MTases_sf"/>
</dbReference>
<dbReference type="EC" id="2.1.1.320" evidence="7"/>
<evidence type="ECO:0000256" key="1">
    <source>
        <dbReference type="ARBA" id="ARBA00004173"/>
    </source>
</evidence>
<dbReference type="InParanoid" id="A0A077ZSN0"/>
<evidence type="ECO:0000313" key="8">
    <source>
        <dbReference type="EMBL" id="CDW71486.1"/>
    </source>
</evidence>
<name>A0A077ZSN0_STYLE</name>
<keyword evidence="9" id="KW-1185">Reference proteome</keyword>
<dbReference type="Gene3D" id="3.40.50.12710">
    <property type="match status" value="1"/>
</dbReference>
<evidence type="ECO:0000256" key="7">
    <source>
        <dbReference type="RuleBase" id="RU364114"/>
    </source>
</evidence>
<dbReference type="Pfam" id="PF02636">
    <property type="entry name" value="Methyltransf_28"/>
    <property type="match status" value="1"/>
</dbReference>
<dbReference type="InterPro" id="IPR038375">
    <property type="entry name" value="NDUFAF7_sf"/>
</dbReference>
<dbReference type="AlphaFoldDB" id="A0A077ZSN0"/>
<comment type="function">
    <text evidence="7">Arginine methyltransferase involved in the assembly or stability of mitochondrial NADH:ubiquinone oxidoreductase complex (complex I).</text>
</comment>
<dbReference type="SUPFAM" id="SSF53335">
    <property type="entry name" value="S-adenosyl-L-methionine-dependent methyltransferases"/>
    <property type="match status" value="2"/>
</dbReference>
<keyword evidence="5 7" id="KW-0496">Mitochondrion</keyword>
<evidence type="ECO:0000313" key="9">
    <source>
        <dbReference type="Proteomes" id="UP000039865"/>
    </source>
</evidence>
<protein>
    <recommendedName>
        <fullName evidence="7">Protein arginine methyltransferase NDUFAF7</fullName>
        <ecNumber evidence="7">2.1.1.320</ecNumber>
    </recommendedName>
</protein>
<evidence type="ECO:0000256" key="3">
    <source>
        <dbReference type="ARBA" id="ARBA00022603"/>
    </source>
</evidence>
<sequence length="516" mass="60147">MQLKNFISKRYFSKYPQKGSSEGQGVRQSGLMIENQLKKVIIDEIRTKGVPMSLSRFMTLGLLHPEHGYYSTKDKIFNKGGDFTTSPEISQMFGEMIGLWLMTAIKNYQEGPDSQEIQSVDIMQQKELQTINIIEIGPGSGIMMSDIIRTMSQFTGNLKNVQINMIEASSNLINKQQELLLKQLKDQQKMFLTYDLELHKISKESEMPIERFFNKDQNFSIAWYPTLKNYHRMYLEKQISRIKEVQEWMQKLYPHEEQSQRKTSLKIQEEQMLNPCFILAHELYDALPIYQFQYTEERKWRERVISFNQQLNKLTFGVEPSPITEFERQNVESTLNPEKFITKEAEKEIKAGDQIEMCPDSITLTKEIIELVELSRGSALVIDYGEDHAFTNSFRGIKDHKVIKDFDEIVENIGKIDLTSYVNFAQIKQIAQANKNMNVNGPMPQGLFLESMGINMRKEQAKTESSKKLLEDSYYRLCHPSEMGEIYKMLYFGHREAGDIYPFLGEITEKQQQLYG</sequence>
<comment type="subcellular location">
    <subcellularLocation>
        <location evidence="1 7">Mitochondrion</location>
    </subcellularLocation>
</comment>
<accession>A0A077ZSN0</accession>
<dbReference type="GO" id="GO:0032259">
    <property type="term" value="P:methylation"/>
    <property type="evidence" value="ECO:0007669"/>
    <property type="project" value="UniProtKB-KW"/>
</dbReference>
<dbReference type="GO" id="GO:0032981">
    <property type="term" value="P:mitochondrial respiratory chain complex I assembly"/>
    <property type="evidence" value="ECO:0007669"/>
    <property type="project" value="TreeGrafter"/>
</dbReference>
<dbReference type="InterPro" id="IPR003788">
    <property type="entry name" value="NDUFAF7"/>
</dbReference>
<keyword evidence="4 7" id="KW-0808">Transferase</keyword>
<evidence type="ECO:0000256" key="6">
    <source>
        <dbReference type="ARBA" id="ARBA00048612"/>
    </source>
</evidence>
<dbReference type="Proteomes" id="UP000039865">
    <property type="component" value="Unassembled WGS sequence"/>
</dbReference>
<comment type="catalytic activity">
    <reaction evidence="6 7">
        <text>L-arginyl-[protein] + 2 S-adenosyl-L-methionine = N(omega),N(omega)'-dimethyl-L-arginyl-[protein] + 2 S-adenosyl-L-homocysteine + 2 H(+)</text>
        <dbReference type="Rhea" id="RHEA:48108"/>
        <dbReference type="Rhea" id="RHEA-COMP:10532"/>
        <dbReference type="Rhea" id="RHEA-COMP:11992"/>
        <dbReference type="ChEBI" id="CHEBI:15378"/>
        <dbReference type="ChEBI" id="CHEBI:29965"/>
        <dbReference type="ChEBI" id="CHEBI:57856"/>
        <dbReference type="ChEBI" id="CHEBI:59789"/>
        <dbReference type="ChEBI" id="CHEBI:88221"/>
        <dbReference type="EC" id="2.1.1.320"/>
    </reaction>
</comment>
<comment type="similarity">
    <text evidence="2 7">Belongs to the NDUFAF7 family.</text>
</comment>
<dbReference type="GO" id="GO:0035243">
    <property type="term" value="F:protein-arginine omega-N symmetric methyltransferase activity"/>
    <property type="evidence" value="ECO:0007669"/>
    <property type="project" value="UniProtKB-EC"/>
</dbReference>
<keyword evidence="3 7" id="KW-0489">Methyltransferase</keyword>
<dbReference type="PANTHER" id="PTHR12049">
    <property type="entry name" value="PROTEIN ARGININE METHYLTRANSFERASE NDUFAF7, MITOCHONDRIAL"/>
    <property type="match status" value="1"/>
</dbReference>
<dbReference type="OMA" id="YYHPQRN"/>
<organism evidence="8 9">
    <name type="scientific">Stylonychia lemnae</name>
    <name type="common">Ciliate</name>
    <dbReference type="NCBI Taxonomy" id="5949"/>
    <lineage>
        <taxon>Eukaryota</taxon>
        <taxon>Sar</taxon>
        <taxon>Alveolata</taxon>
        <taxon>Ciliophora</taxon>
        <taxon>Intramacronucleata</taxon>
        <taxon>Spirotrichea</taxon>
        <taxon>Stichotrichia</taxon>
        <taxon>Sporadotrichida</taxon>
        <taxon>Oxytrichidae</taxon>
        <taxon>Stylonychinae</taxon>
        <taxon>Stylonychia</taxon>
    </lineage>
</organism>